<evidence type="ECO:0000256" key="3">
    <source>
        <dbReference type="ARBA" id="ARBA00022741"/>
    </source>
</evidence>
<dbReference type="PANTHER" id="PTHR40392:SF1">
    <property type="entry name" value="2-PHOSPHO-L-LACTATE GUANYLYLTRANSFERASE"/>
    <property type="match status" value="1"/>
</dbReference>
<comment type="pathway">
    <text evidence="5">Cofactor biosynthesis; coenzyme F420 biosynthesis.</text>
</comment>
<dbReference type="InterPro" id="IPR029044">
    <property type="entry name" value="Nucleotide-diphossugar_trans"/>
</dbReference>
<dbReference type="SUPFAM" id="SSF53448">
    <property type="entry name" value="Nucleotide-diphospho-sugar transferases"/>
    <property type="match status" value="1"/>
</dbReference>
<dbReference type="HAMAP" id="MF_02114">
    <property type="entry name" value="CofC"/>
    <property type="match status" value="1"/>
</dbReference>
<keyword evidence="7" id="KW-1185">Reference proteome</keyword>
<comment type="caution">
    <text evidence="6">The sequence shown here is derived from an EMBL/GenBank/DDBJ whole genome shotgun (WGS) entry which is preliminary data.</text>
</comment>
<dbReference type="RefSeq" id="WP_345502222.1">
    <property type="nucleotide sequence ID" value="NZ_BAABLO010000004.1"/>
</dbReference>
<proteinExistence type="inferred from homology"/>
<dbReference type="EC" id="2.7.7.105" evidence="5"/>
<protein>
    <recommendedName>
        <fullName evidence="5">Phosphoenolpyruvate guanylyltransferase</fullName>
        <shortName evidence="5">PEP guanylyltransferase</shortName>
        <ecNumber evidence="5">2.7.7.105</ecNumber>
    </recommendedName>
</protein>
<keyword evidence="1 5" id="KW-0808">Transferase</keyword>
<dbReference type="PANTHER" id="PTHR40392">
    <property type="entry name" value="2-PHOSPHO-L-LACTATE GUANYLYLTRANSFERASE"/>
    <property type="match status" value="1"/>
</dbReference>
<dbReference type="InterPro" id="IPR002835">
    <property type="entry name" value="CofC"/>
</dbReference>
<accession>A0ABP8Y1C3</accession>
<comment type="similarity">
    <text evidence="5">Belongs to the CofC family.</text>
</comment>
<dbReference type="Gene3D" id="3.90.550.10">
    <property type="entry name" value="Spore Coat Polysaccharide Biosynthesis Protein SpsA, Chain A"/>
    <property type="match status" value="1"/>
</dbReference>
<evidence type="ECO:0000256" key="1">
    <source>
        <dbReference type="ARBA" id="ARBA00022679"/>
    </source>
</evidence>
<comment type="catalytic activity">
    <reaction evidence="5">
        <text>phosphoenolpyruvate + GTP + H(+) = enolpyruvoyl-2-diphospho-5'-guanosine + diphosphate</text>
        <dbReference type="Rhea" id="RHEA:30519"/>
        <dbReference type="ChEBI" id="CHEBI:15378"/>
        <dbReference type="ChEBI" id="CHEBI:33019"/>
        <dbReference type="ChEBI" id="CHEBI:37565"/>
        <dbReference type="ChEBI" id="CHEBI:58702"/>
        <dbReference type="ChEBI" id="CHEBI:143701"/>
        <dbReference type="EC" id="2.7.7.105"/>
    </reaction>
</comment>
<comment type="function">
    <text evidence="5">Guanylyltransferase that catalyzes the activation of phosphoenolpyruvate (PEP) as enolpyruvoyl-2-diphospho-5'-guanosine, via the condensation of PEP with GTP. It is involved in the biosynthesis of coenzyme F420, a hydride carrier cofactor.</text>
</comment>
<sequence length="308" mass="31056">MSSASPAPTGLPWYVVVPVKGGTAAKSRLHPPAGVAREDLALALATDCLAACCDAVPPARVVVVTSDPRVVAAAAALGTTVVADPARGLNAAVEAGRDHVLTSSPGAPVAALLGDLPALRAPDLLAALGAAAGHPRSVVPDASGEGTVLLTAHDAEGLAPAFGPGSARAHEQVGHTRLELDLPRLRTDVDEDVDLATAARLGLGPATRQALASAAHGDVRTSTGNGSGTVRATLPDMQGSVHTFDEHSGAGSVLLDDGREVPFTGEVFGASALRHLRAGQRLSLDLGPDDRVVERLWIVGIGDDQPIG</sequence>
<keyword evidence="3 5" id="KW-0547">Nucleotide-binding</keyword>
<feature type="binding site" evidence="5">
    <location>
        <position position="163"/>
    </location>
    <ligand>
        <name>phosphoenolpyruvate</name>
        <dbReference type="ChEBI" id="CHEBI:58702"/>
    </ligand>
</feature>
<evidence type="ECO:0000256" key="4">
    <source>
        <dbReference type="ARBA" id="ARBA00023134"/>
    </source>
</evidence>
<name>A0ABP8Y1C3_9MICO</name>
<keyword evidence="4 5" id="KW-0342">GTP-binding</keyword>
<keyword evidence="2 5" id="KW-0548">Nucleotidyltransferase</keyword>
<dbReference type="EMBL" id="BAABLO010000004">
    <property type="protein sequence ID" value="GAA4718671.1"/>
    <property type="molecule type" value="Genomic_DNA"/>
</dbReference>
<gene>
    <name evidence="5" type="primary">fbiD</name>
    <name evidence="6" type="ORF">GCM10025782_14940</name>
</gene>
<evidence type="ECO:0000256" key="2">
    <source>
        <dbReference type="ARBA" id="ARBA00022695"/>
    </source>
</evidence>
<evidence type="ECO:0000313" key="7">
    <source>
        <dbReference type="Proteomes" id="UP001500556"/>
    </source>
</evidence>
<dbReference type="Pfam" id="PF01983">
    <property type="entry name" value="CofC"/>
    <property type="match status" value="1"/>
</dbReference>
<feature type="binding site" evidence="5">
    <location>
        <position position="166"/>
    </location>
    <ligand>
        <name>phosphoenolpyruvate</name>
        <dbReference type="ChEBI" id="CHEBI:58702"/>
    </ligand>
</feature>
<reference evidence="7" key="1">
    <citation type="journal article" date="2019" name="Int. J. Syst. Evol. Microbiol.">
        <title>The Global Catalogue of Microorganisms (GCM) 10K type strain sequencing project: providing services to taxonomists for standard genome sequencing and annotation.</title>
        <authorList>
            <consortium name="The Broad Institute Genomics Platform"/>
            <consortium name="The Broad Institute Genome Sequencing Center for Infectious Disease"/>
            <person name="Wu L."/>
            <person name="Ma J."/>
        </authorList>
    </citation>
    <scope>NUCLEOTIDE SEQUENCE [LARGE SCALE GENOMIC DNA]</scope>
    <source>
        <strain evidence="7">JCM 18961</strain>
    </source>
</reference>
<dbReference type="NCBIfam" id="TIGR03552">
    <property type="entry name" value="F420_cofC"/>
    <property type="match status" value="1"/>
</dbReference>
<evidence type="ECO:0000256" key="5">
    <source>
        <dbReference type="HAMAP-Rule" id="MF_02114"/>
    </source>
</evidence>
<organism evidence="6 7">
    <name type="scientific">Pedococcus ginsenosidimutans</name>
    <dbReference type="NCBI Taxonomy" id="490570"/>
    <lineage>
        <taxon>Bacteria</taxon>
        <taxon>Bacillati</taxon>
        <taxon>Actinomycetota</taxon>
        <taxon>Actinomycetes</taxon>
        <taxon>Micrococcales</taxon>
        <taxon>Intrasporangiaceae</taxon>
        <taxon>Pedococcus</taxon>
    </lineage>
</organism>
<evidence type="ECO:0000313" key="6">
    <source>
        <dbReference type="EMBL" id="GAA4718671.1"/>
    </source>
</evidence>
<dbReference type="Proteomes" id="UP001500556">
    <property type="component" value="Unassembled WGS sequence"/>
</dbReference>
<feature type="binding site" evidence="5">
    <location>
        <position position="147"/>
    </location>
    <ligand>
        <name>phosphoenolpyruvate</name>
        <dbReference type="ChEBI" id="CHEBI:58702"/>
    </ligand>
</feature>